<reference evidence="1" key="1">
    <citation type="submission" date="2022-06" db="EMBL/GenBank/DDBJ databases">
        <title>Phylogenomic reconstructions and comparative analyses of Kickxellomycotina fungi.</title>
        <authorList>
            <person name="Reynolds N.K."/>
            <person name="Stajich J.E."/>
            <person name="Barry K."/>
            <person name="Grigoriev I.V."/>
            <person name="Crous P."/>
            <person name="Smith M.E."/>
        </authorList>
    </citation>
    <scope>NUCLEOTIDE SEQUENCE</scope>
    <source>
        <strain evidence="1">RSA 2271</strain>
    </source>
</reference>
<dbReference type="Proteomes" id="UP001145114">
    <property type="component" value="Unassembled WGS sequence"/>
</dbReference>
<accession>A0ACC1HN68</accession>
<sequence>MGQTLSEPITEKYTTHGEDSRYVYAASAMQGWRVNISEGENPGTNAPAFFAVFDGHGGQGSAIYAGKHLHHFIRKRPEFAEKKYDAAIKAGYLETDEHLRQSFSTVQDPSGCTAVSVVIPGDGKIYCGNAGDSRCVLSSGGKAIPLSMDHKPTNDIEYQRITQGGGFVEFGRVNGNLALSRAIGDFEFKNNPALSPEKQVVTADPDVSVHELSTDDQFFVVACDGIWDCMTNVEVTDMVRELVAAGVELTTVCEKIMERCLARESEFGGLGCDNMTI</sequence>
<proteinExistence type="predicted"/>
<dbReference type="EC" id="3.1.3.16" evidence="1"/>
<comment type="caution">
    <text evidence="1">The sequence shown here is derived from an EMBL/GenBank/DDBJ whole genome shotgun (WGS) entry which is preliminary data.</text>
</comment>
<evidence type="ECO:0000313" key="1">
    <source>
        <dbReference type="EMBL" id="KAJ1677887.1"/>
    </source>
</evidence>
<organism evidence="1 2">
    <name type="scientific">Spiromyces aspiralis</name>
    <dbReference type="NCBI Taxonomy" id="68401"/>
    <lineage>
        <taxon>Eukaryota</taxon>
        <taxon>Fungi</taxon>
        <taxon>Fungi incertae sedis</taxon>
        <taxon>Zoopagomycota</taxon>
        <taxon>Kickxellomycotina</taxon>
        <taxon>Kickxellomycetes</taxon>
        <taxon>Kickxellales</taxon>
        <taxon>Kickxellaceae</taxon>
        <taxon>Spiromyces</taxon>
    </lineage>
</organism>
<feature type="non-terminal residue" evidence="1">
    <location>
        <position position="277"/>
    </location>
</feature>
<gene>
    <name evidence="1" type="primary">PTC2</name>
    <name evidence="1" type="ORF">EV182_005233</name>
</gene>
<keyword evidence="2" id="KW-1185">Reference proteome</keyword>
<dbReference type="EMBL" id="JAMZIH010001808">
    <property type="protein sequence ID" value="KAJ1677887.1"/>
    <property type="molecule type" value="Genomic_DNA"/>
</dbReference>
<name>A0ACC1HN68_9FUNG</name>
<keyword evidence="1" id="KW-0378">Hydrolase</keyword>
<protein>
    <submittedName>
        <fullName evidence="1">Protein phosphatase 2C 2</fullName>
        <ecNumber evidence="1">3.1.3.16</ecNumber>
    </submittedName>
</protein>
<evidence type="ECO:0000313" key="2">
    <source>
        <dbReference type="Proteomes" id="UP001145114"/>
    </source>
</evidence>